<reference evidence="2" key="1">
    <citation type="journal article" date="2020" name="Stud. Mycol.">
        <title>101 Dothideomycetes genomes: a test case for predicting lifestyles and emergence of pathogens.</title>
        <authorList>
            <person name="Haridas S."/>
            <person name="Albert R."/>
            <person name="Binder M."/>
            <person name="Bloem J."/>
            <person name="Labutti K."/>
            <person name="Salamov A."/>
            <person name="Andreopoulos B."/>
            <person name="Baker S."/>
            <person name="Barry K."/>
            <person name="Bills G."/>
            <person name="Bluhm B."/>
            <person name="Cannon C."/>
            <person name="Castanera R."/>
            <person name="Culley D."/>
            <person name="Daum C."/>
            <person name="Ezra D."/>
            <person name="Gonzalez J."/>
            <person name="Henrissat B."/>
            <person name="Kuo A."/>
            <person name="Liang C."/>
            <person name="Lipzen A."/>
            <person name="Lutzoni F."/>
            <person name="Magnuson J."/>
            <person name="Mondo S."/>
            <person name="Nolan M."/>
            <person name="Ohm R."/>
            <person name="Pangilinan J."/>
            <person name="Park H.-J."/>
            <person name="Ramirez L."/>
            <person name="Alfaro M."/>
            <person name="Sun H."/>
            <person name="Tritt A."/>
            <person name="Yoshinaga Y."/>
            <person name="Zwiers L.-H."/>
            <person name="Turgeon B."/>
            <person name="Goodwin S."/>
            <person name="Spatafora J."/>
            <person name="Crous P."/>
            <person name="Grigoriev I."/>
        </authorList>
    </citation>
    <scope>NUCLEOTIDE SEQUENCE</scope>
    <source>
        <strain evidence="2">CBS 690.94</strain>
    </source>
</reference>
<proteinExistence type="predicted"/>
<keyword evidence="1" id="KW-0472">Membrane</keyword>
<dbReference type="AlphaFoldDB" id="A0A9P4PJN3"/>
<evidence type="ECO:0000313" key="3">
    <source>
        <dbReference type="Proteomes" id="UP000799764"/>
    </source>
</evidence>
<protein>
    <submittedName>
        <fullName evidence="2">Uncharacterized protein</fullName>
    </submittedName>
</protein>
<comment type="caution">
    <text evidence="2">The sequence shown here is derived from an EMBL/GenBank/DDBJ whole genome shotgun (WGS) entry which is preliminary data.</text>
</comment>
<keyword evidence="1" id="KW-0812">Transmembrane</keyword>
<keyword evidence="3" id="KW-1185">Reference proteome</keyword>
<feature type="transmembrane region" description="Helical" evidence="1">
    <location>
        <begin position="52"/>
        <end position="72"/>
    </location>
</feature>
<evidence type="ECO:0000256" key="1">
    <source>
        <dbReference type="SAM" id="Phobius"/>
    </source>
</evidence>
<organism evidence="2 3">
    <name type="scientific">Karstenula rhodostoma CBS 690.94</name>
    <dbReference type="NCBI Taxonomy" id="1392251"/>
    <lineage>
        <taxon>Eukaryota</taxon>
        <taxon>Fungi</taxon>
        <taxon>Dikarya</taxon>
        <taxon>Ascomycota</taxon>
        <taxon>Pezizomycotina</taxon>
        <taxon>Dothideomycetes</taxon>
        <taxon>Pleosporomycetidae</taxon>
        <taxon>Pleosporales</taxon>
        <taxon>Massarineae</taxon>
        <taxon>Didymosphaeriaceae</taxon>
        <taxon>Karstenula</taxon>
    </lineage>
</organism>
<evidence type="ECO:0000313" key="2">
    <source>
        <dbReference type="EMBL" id="KAF2446305.1"/>
    </source>
</evidence>
<sequence>MYEIRLTSPCVLSSRYNFDVLIVQPFPDLEKNLDLDLDLEPGLYIPDFGPGYWIPVGLAFSLIGLPIISQLFRMTVADKEAKYAEHSFLLSQVKFLLFYSTLHQVLRSPSAGMKRDSYWMKDVACRHTRWLPTRCLSASLSVHRASRVDSLACEVEVEAAADGRSRSSL</sequence>
<name>A0A9P4PJN3_9PLEO</name>
<dbReference type="Proteomes" id="UP000799764">
    <property type="component" value="Unassembled WGS sequence"/>
</dbReference>
<gene>
    <name evidence="2" type="ORF">P171DRAFT_257000</name>
</gene>
<accession>A0A9P4PJN3</accession>
<keyword evidence="1" id="KW-1133">Transmembrane helix</keyword>
<dbReference type="EMBL" id="MU001498">
    <property type="protein sequence ID" value="KAF2446305.1"/>
    <property type="molecule type" value="Genomic_DNA"/>
</dbReference>